<dbReference type="Pfam" id="PF10324">
    <property type="entry name" value="7TM_GPCR_Srw"/>
    <property type="match status" value="1"/>
</dbReference>
<evidence type="ECO:0000313" key="11">
    <source>
        <dbReference type="RefSeq" id="XP_005104454.1"/>
    </source>
</evidence>
<dbReference type="PROSITE" id="PS50262">
    <property type="entry name" value="G_PROTEIN_RECEP_F1_2"/>
    <property type="match status" value="1"/>
</dbReference>
<keyword evidence="2 8" id="KW-0812">Transmembrane</keyword>
<evidence type="ECO:0000256" key="3">
    <source>
        <dbReference type="ARBA" id="ARBA00022989"/>
    </source>
</evidence>
<feature type="transmembrane region" description="Helical" evidence="8">
    <location>
        <begin position="34"/>
        <end position="61"/>
    </location>
</feature>
<evidence type="ECO:0000256" key="5">
    <source>
        <dbReference type="ARBA" id="ARBA00023136"/>
    </source>
</evidence>
<feature type="transmembrane region" description="Helical" evidence="8">
    <location>
        <begin position="217"/>
        <end position="237"/>
    </location>
</feature>
<keyword evidence="7" id="KW-0807">Transducer</keyword>
<comment type="subcellular location">
    <subcellularLocation>
        <location evidence="1">Membrane</location>
        <topology evidence="1">Multi-pass membrane protein</topology>
    </subcellularLocation>
</comment>
<evidence type="ECO:0000256" key="2">
    <source>
        <dbReference type="ARBA" id="ARBA00022692"/>
    </source>
</evidence>
<evidence type="ECO:0000256" key="4">
    <source>
        <dbReference type="ARBA" id="ARBA00023040"/>
    </source>
</evidence>
<dbReference type="GeneID" id="101855583"/>
<keyword evidence="5 8" id="KW-0472">Membrane</keyword>
<reference evidence="11" key="1">
    <citation type="submission" date="2025-08" db="UniProtKB">
        <authorList>
            <consortium name="RefSeq"/>
        </authorList>
    </citation>
    <scope>IDENTIFICATION</scope>
</reference>
<evidence type="ECO:0000256" key="7">
    <source>
        <dbReference type="ARBA" id="ARBA00023224"/>
    </source>
</evidence>
<protein>
    <submittedName>
        <fullName evidence="11">Galanin-like G-protein coupled receptor npr-9</fullName>
    </submittedName>
</protein>
<feature type="transmembrane region" description="Helical" evidence="8">
    <location>
        <begin position="73"/>
        <end position="92"/>
    </location>
</feature>
<evidence type="ECO:0000256" key="8">
    <source>
        <dbReference type="SAM" id="Phobius"/>
    </source>
</evidence>
<keyword evidence="3 8" id="KW-1133">Transmembrane helix</keyword>
<dbReference type="PRINTS" id="PR00237">
    <property type="entry name" value="GPCRRHODOPSN"/>
</dbReference>
<feature type="transmembrane region" description="Helical" evidence="8">
    <location>
        <begin position="315"/>
        <end position="340"/>
    </location>
</feature>
<name>A0ABM0JYC7_APLCA</name>
<keyword evidence="4" id="KW-0297">G-protein coupled receptor</keyword>
<feature type="domain" description="G-protein coupled receptors family 1 profile" evidence="9">
    <location>
        <begin position="54"/>
        <end position="339"/>
    </location>
</feature>
<gene>
    <name evidence="11" type="primary">LOC101855583</name>
</gene>
<evidence type="ECO:0000256" key="6">
    <source>
        <dbReference type="ARBA" id="ARBA00023170"/>
    </source>
</evidence>
<dbReference type="InterPro" id="IPR019427">
    <property type="entry name" value="7TM_GPCR_serpentine_rcpt_Srw"/>
</dbReference>
<organism evidence="10 11">
    <name type="scientific">Aplysia californica</name>
    <name type="common">California sea hare</name>
    <dbReference type="NCBI Taxonomy" id="6500"/>
    <lineage>
        <taxon>Eukaryota</taxon>
        <taxon>Metazoa</taxon>
        <taxon>Spiralia</taxon>
        <taxon>Lophotrochozoa</taxon>
        <taxon>Mollusca</taxon>
        <taxon>Gastropoda</taxon>
        <taxon>Heterobranchia</taxon>
        <taxon>Euthyneura</taxon>
        <taxon>Tectipleura</taxon>
        <taxon>Aplysiida</taxon>
        <taxon>Aplysioidea</taxon>
        <taxon>Aplysiidae</taxon>
        <taxon>Aplysia</taxon>
    </lineage>
</organism>
<evidence type="ECO:0000256" key="1">
    <source>
        <dbReference type="ARBA" id="ARBA00004141"/>
    </source>
</evidence>
<sequence length="360" mass="40565">MAFVTNSHYGNSTTVDSVSSLPQADLISDTFRRIYVIVNFNTLSLVINFLGTIGNFINIVVFARQGFSDSVNVSLFGLAVSDFLGLVSLQWFNICSNELFAASDIPFDSIEVQYLTSGWPHVAFARTTAWITAFITFERCLCVTMPLKVKVIITPRRCAYVIVVIFVTVIASIVPIYFSTFFAWKFYPDRNRTLLGIAFVENRVEIESIAIPINGSVIPWSAFIVVIVCTSVLVYSLNSKTKWRNKATFGVTNLSETENANSTKSTAGASVRDRRVVKMVVLISIIFITSFMPFTVCFMWSAIEPEFSVVGRFQNTFWVAVGVALIMETINSSVNLILYYRMSSRYRETFRQLFRLKSVE</sequence>
<dbReference type="Gene3D" id="1.20.1070.10">
    <property type="entry name" value="Rhodopsin 7-helix transmembrane proteins"/>
    <property type="match status" value="1"/>
</dbReference>
<dbReference type="InterPro" id="IPR017452">
    <property type="entry name" value="GPCR_Rhodpsn_7TM"/>
</dbReference>
<dbReference type="RefSeq" id="XP_005104454.1">
    <property type="nucleotide sequence ID" value="XM_005104397.1"/>
</dbReference>
<accession>A0ABM0JYC7</accession>
<evidence type="ECO:0000259" key="9">
    <source>
        <dbReference type="PROSITE" id="PS50262"/>
    </source>
</evidence>
<dbReference type="PANTHER" id="PTHR24243:SF208">
    <property type="entry name" value="PYROKININ-1 RECEPTOR"/>
    <property type="match status" value="1"/>
</dbReference>
<evidence type="ECO:0000313" key="10">
    <source>
        <dbReference type="Proteomes" id="UP000694888"/>
    </source>
</evidence>
<dbReference type="SUPFAM" id="SSF81321">
    <property type="entry name" value="Family A G protein-coupled receptor-like"/>
    <property type="match status" value="1"/>
</dbReference>
<dbReference type="PANTHER" id="PTHR24243">
    <property type="entry name" value="G-PROTEIN COUPLED RECEPTOR"/>
    <property type="match status" value="1"/>
</dbReference>
<dbReference type="Proteomes" id="UP000694888">
    <property type="component" value="Unplaced"/>
</dbReference>
<proteinExistence type="predicted"/>
<feature type="transmembrane region" description="Helical" evidence="8">
    <location>
        <begin position="280"/>
        <end position="303"/>
    </location>
</feature>
<keyword evidence="10" id="KW-1185">Reference proteome</keyword>
<feature type="transmembrane region" description="Helical" evidence="8">
    <location>
        <begin position="159"/>
        <end position="184"/>
    </location>
</feature>
<dbReference type="InterPro" id="IPR000276">
    <property type="entry name" value="GPCR_Rhodpsn"/>
</dbReference>
<keyword evidence="6" id="KW-0675">Receptor</keyword>